<dbReference type="InterPro" id="IPR020036">
    <property type="entry name" value="PseH"/>
</dbReference>
<dbReference type="Proteomes" id="UP000017548">
    <property type="component" value="Unassembled WGS sequence"/>
</dbReference>
<dbReference type="GO" id="GO:0016740">
    <property type="term" value="F:transferase activity"/>
    <property type="evidence" value="ECO:0007669"/>
    <property type="project" value="UniProtKB-KW"/>
</dbReference>
<proteinExistence type="predicted"/>
<comment type="caution">
    <text evidence="1">The sequence shown here is derived from an EMBL/GenBank/DDBJ whole genome shotgun (WGS) entry which is preliminary data.</text>
</comment>
<reference evidence="1 2" key="1">
    <citation type="journal article" date="2013" name="Genome Announc.">
        <title>Draft Genome Sequence of Shewanella decolorationis S12, a Dye-Degrading Bacterium Isolated from a Wastewater Treatment Plant.</title>
        <authorList>
            <person name="Xu M."/>
            <person name="Fang Y."/>
            <person name="Liu J."/>
            <person name="Chen X."/>
            <person name="Sun G."/>
            <person name="Guo J."/>
            <person name="Hua Z."/>
            <person name="Tu Q."/>
            <person name="Wu L."/>
            <person name="Zhou J."/>
            <person name="Liu X."/>
        </authorList>
    </citation>
    <scope>NUCLEOTIDE SEQUENCE [LARGE SCALE GENOMIC DNA]</scope>
    <source>
        <strain evidence="1 2">S12</strain>
    </source>
</reference>
<dbReference type="InterPro" id="IPR016181">
    <property type="entry name" value="Acyl_CoA_acyltransferase"/>
</dbReference>
<gene>
    <name evidence="1" type="ORF">SHD_2080</name>
</gene>
<dbReference type="PANTHER" id="PTHR43415">
    <property type="entry name" value="SPERMIDINE N(1)-ACETYLTRANSFERASE"/>
    <property type="match status" value="1"/>
</dbReference>
<evidence type="ECO:0000313" key="1">
    <source>
        <dbReference type="EMBL" id="ESE41170.1"/>
    </source>
</evidence>
<keyword evidence="2" id="KW-1185">Reference proteome</keyword>
<name>A0ABP2Z3X6_9GAMM</name>
<keyword evidence="1" id="KW-0808">Transferase</keyword>
<dbReference type="Gene3D" id="3.40.630.30">
    <property type="match status" value="1"/>
</dbReference>
<organism evidence="1 2">
    <name type="scientific">Shewanella decolorationis S12</name>
    <dbReference type="NCBI Taxonomy" id="1353536"/>
    <lineage>
        <taxon>Bacteria</taxon>
        <taxon>Pseudomonadati</taxon>
        <taxon>Pseudomonadota</taxon>
        <taxon>Gammaproteobacteria</taxon>
        <taxon>Alteromonadales</taxon>
        <taxon>Shewanellaceae</taxon>
        <taxon>Shewanella</taxon>
    </lineage>
</organism>
<sequence>MALNFKRIDETDAELLLKWRTTPEITKHMFTDLVEPSIEKQRTWIRSLKDRKDYRGYMIQDDGSSIGFLCFSDIDYFHRRCSTGSYIYERHARLKYGVTMHTYICNYVFHQLNFNKIVNHVLDANDKVVKLQKLHKTRLVGQLKQHIFKNGQFLDVYIFEQLREDWINQKQHFTLDKISKSFNDWNSA</sequence>
<dbReference type="Pfam" id="PF13420">
    <property type="entry name" value="Acetyltransf_4"/>
    <property type="match status" value="1"/>
</dbReference>
<dbReference type="EMBL" id="AXZL01000066">
    <property type="protein sequence ID" value="ESE41170.1"/>
    <property type="molecule type" value="Genomic_DNA"/>
</dbReference>
<dbReference type="PANTHER" id="PTHR43415:SF3">
    <property type="entry name" value="GNAT-FAMILY ACETYLTRANSFERASE"/>
    <property type="match status" value="1"/>
</dbReference>
<dbReference type="SUPFAM" id="SSF55729">
    <property type="entry name" value="Acyl-CoA N-acyltransferases (Nat)"/>
    <property type="match status" value="1"/>
</dbReference>
<evidence type="ECO:0000313" key="2">
    <source>
        <dbReference type="Proteomes" id="UP000017548"/>
    </source>
</evidence>
<accession>A0ABP2Z3X6</accession>
<protein>
    <submittedName>
        <fullName evidence="1">Pseudaminic acid biosynthesis n-acetyl transferase</fullName>
    </submittedName>
</protein>
<dbReference type="NCBIfam" id="TIGR03585">
    <property type="entry name" value="PseH"/>
    <property type="match status" value="1"/>
</dbReference>
<dbReference type="RefSeq" id="WP_023267091.1">
    <property type="nucleotide sequence ID" value="NZ_AXZL01000066.1"/>
</dbReference>